<dbReference type="Pfam" id="PF25925">
    <property type="entry name" value="DUF7970"/>
    <property type="match status" value="1"/>
</dbReference>
<gene>
    <name evidence="2" type="ORF">HALLA_00435</name>
</gene>
<feature type="region of interest" description="Disordered" evidence="1">
    <location>
        <begin position="1"/>
        <end position="67"/>
    </location>
</feature>
<geneLocation type="plasmid" evidence="2">
    <name>unnamed</name>
</geneLocation>
<evidence type="ECO:0000313" key="2">
    <source>
        <dbReference type="EMBL" id="AHG01790.1"/>
    </source>
</evidence>
<dbReference type="HOGENOM" id="CLU_133046_1_0_2"/>
<keyword evidence="2" id="KW-0614">Plasmid</keyword>
<proteinExistence type="predicted"/>
<dbReference type="Proteomes" id="UP000019024">
    <property type="component" value="Plasmid unnamed2"/>
</dbReference>
<dbReference type="EMBL" id="CP007057">
    <property type="protein sequence ID" value="AHG01790.1"/>
    <property type="molecule type" value="Genomic_DNA"/>
</dbReference>
<dbReference type="eggNOG" id="arCOG08106">
    <property type="taxonomic scope" value="Archaea"/>
</dbReference>
<protein>
    <submittedName>
        <fullName evidence="2">Uncharacterized protein</fullName>
    </submittedName>
</protein>
<keyword evidence="3" id="KW-1185">Reference proteome</keyword>
<evidence type="ECO:0000256" key="1">
    <source>
        <dbReference type="SAM" id="MobiDB-lite"/>
    </source>
</evidence>
<dbReference type="InterPro" id="IPR058276">
    <property type="entry name" value="DUF7970"/>
</dbReference>
<dbReference type="KEGG" id="hlr:HALLA_00435"/>
<organism evidence="2 3">
    <name type="scientific">Halostagnicola larsenii XH-48</name>
    <dbReference type="NCBI Taxonomy" id="797299"/>
    <lineage>
        <taxon>Archaea</taxon>
        <taxon>Methanobacteriati</taxon>
        <taxon>Methanobacteriota</taxon>
        <taxon>Stenosarchaea group</taxon>
        <taxon>Halobacteria</taxon>
        <taxon>Halobacteriales</taxon>
        <taxon>Natrialbaceae</taxon>
        <taxon>Halostagnicola</taxon>
    </lineage>
</organism>
<dbReference type="AlphaFoldDB" id="W0JX57"/>
<reference evidence="2 3" key="1">
    <citation type="submission" date="2014-01" db="EMBL/GenBank/DDBJ databases">
        <authorList>
            <consortium name="DOE Joint Genome Institute"/>
            <person name="Anderson I."/>
            <person name="Huntemann M."/>
            <person name="Han J."/>
            <person name="Chen A."/>
            <person name="Kyrpides N."/>
            <person name="Mavromatis K."/>
            <person name="Markowitz V."/>
            <person name="Palaniappan K."/>
            <person name="Ivanova N."/>
            <person name="Schaumberg A."/>
            <person name="Pati A."/>
            <person name="Liolios K."/>
            <person name="Nordberg H.P."/>
            <person name="Cantor M.N."/>
            <person name="Hua S.X."/>
            <person name="Woyke T."/>
        </authorList>
    </citation>
    <scope>NUCLEOTIDE SEQUENCE [LARGE SCALE GENOMIC DNA]</scope>
    <source>
        <strain evidence="2 3">XH-48</strain>
        <plasmid evidence="3">2</plasmid>
    </source>
</reference>
<evidence type="ECO:0000313" key="3">
    <source>
        <dbReference type="Proteomes" id="UP000019024"/>
    </source>
</evidence>
<name>W0JX57_9EURY</name>
<feature type="compositionally biased region" description="Low complexity" evidence="1">
    <location>
        <begin position="25"/>
        <end position="48"/>
    </location>
</feature>
<accession>W0JX57</accession>
<sequence length="133" mass="15002">MSNNPFDDLDSDDDGIDTKSETESESAPESSSPTQTSTQSTEPQTPSAEPKSPSDAGPGFEYSEVRQKPLYARDKTWDELEDKLGIQVTPELRRMEIRDEETREVHDAILKVALDHIDEVPDQIHKTREESLE</sequence>